<keyword evidence="1" id="KW-1133">Transmembrane helix</keyword>
<reference evidence="2" key="1">
    <citation type="submission" date="2021-02" db="EMBL/GenBank/DDBJ databases">
        <title>Thiocyanate and organic carbon inputs drive convergent selection for specific autotrophic Afipia and Thiobacillus strains within complex microbiomes.</title>
        <authorList>
            <person name="Huddy R.J."/>
            <person name="Sachdeva R."/>
            <person name="Kadzinga F."/>
            <person name="Kantor R.S."/>
            <person name="Harrison S.T.L."/>
            <person name="Banfield J.F."/>
        </authorList>
    </citation>
    <scope>NUCLEOTIDE SEQUENCE</scope>
    <source>
        <strain evidence="2">SCN18_10_11_15_R4_P_38_20</strain>
    </source>
</reference>
<protein>
    <submittedName>
        <fullName evidence="2">Uncharacterized protein</fullName>
    </submittedName>
</protein>
<feature type="transmembrane region" description="Helical" evidence="1">
    <location>
        <begin position="364"/>
        <end position="383"/>
    </location>
</feature>
<proteinExistence type="predicted"/>
<organism evidence="2 3">
    <name type="scientific">Candidatus Paracaedimonas acanthamoebae</name>
    <dbReference type="NCBI Taxonomy" id="244581"/>
    <lineage>
        <taxon>Bacteria</taxon>
        <taxon>Pseudomonadati</taxon>
        <taxon>Pseudomonadota</taxon>
        <taxon>Alphaproteobacteria</taxon>
        <taxon>Holosporales</taxon>
        <taxon>Caedimonadaceae</taxon>
        <taxon>Candidatus Paracaedimonas</taxon>
    </lineage>
</organism>
<accession>A0A8J7TV82</accession>
<dbReference type="AlphaFoldDB" id="A0A8J7TV82"/>
<feature type="transmembrane region" description="Helical" evidence="1">
    <location>
        <begin position="126"/>
        <end position="149"/>
    </location>
</feature>
<keyword evidence="1" id="KW-0812">Transmembrane</keyword>
<dbReference type="Proteomes" id="UP000664414">
    <property type="component" value="Unassembled WGS sequence"/>
</dbReference>
<name>A0A8J7TV82_9PROT</name>
<sequence>MSLFLSRNSKKLMNNNYLIILVLFFITCNSNLVFGSRHLIDFDTKNLERNKNIQQLEQDFLNSLTEEDRENDLQIHQPLLEATSSSYLSINQKYPENDFLEWLVKDQFSKFSSQPLTSNKCFKRSLFTIEAFSGGASSVIFFVLGYNFIERFLKSTTVPRTGQIILSSLYGMTDYIPMVFLGTELTSNVINKLFHKKSQEEKSIERKTTCKDHILEYGLKTPVMIAAILSASPLVYLTYDDLFHYIKWAWLVPGIPTFYVRTFIDYYSITTLSWNIYSSLKAPIDKRFARSNPHSRRAYSLRIRNVLQKAHSYISSLNYSQAEELTQILKEDLDPLEKFKILFHPEDFITEPVNIKKGSLLRSIIGIAGGIVGSCGQMIVYPVEQDSFAHLLTLVGLENKKPLINTLAIIGTVTASSLSALATWNSTLKFYDAVSGIFSSIFNCFKPQSEKIINTEKENRFFWKRLGVGIVSGILAVCSVGPSAEVTLKFLNINEIFPKLELACAVIAVFSTTFWVMDEVLLKLLKAEDPRQQLLNIIDEIILKIPDLSKKELRRLVHMFQEGVNI</sequence>
<keyword evidence="1" id="KW-0472">Membrane</keyword>
<dbReference type="EMBL" id="JAFKGL010000012">
    <property type="protein sequence ID" value="MBN9412754.1"/>
    <property type="molecule type" value="Genomic_DNA"/>
</dbReference>
<evidence type="ECO:0000313" key="3">
    <source>
        <dbReference type="Proteomes" id="UP000664414"/>
    </source>
</evidence>
<comment type="caution">
    <text evidence="2">The sequence shown here is derived from an EMBL/GenBank/DDBJ whole genome shotgun (WGS) entry which is preliminary data.</text>
</comment>
<gene>
    <name evidence="2" type="ORF">J0H12_02350</name>
</gene>
<feature type="transmembrane region" description="Helical" evidence="1">
    <location>
        <begin position="258"/>
        <end position="277"/>
    </location>
</feature>
<feature type="transmembrane region" description="Helical" evidence="1">
    <location>
        <begin position="466"/>
        <end position="484"/>
    </location>
</feature>
<feature type="transmembrane region" description="Helical" evidence="1">
    <location>
        <begin position="217"/>
        <end position="238"/>
    </location>
</feature>
<feature type="transmembrane region" description="Helical" evidence="1">
    <location>
        <begin position="403"/>
        <end position="424"/>
    </location>
</feature>
<evidence type="ECO:0000256" key="1">
    <source>
        <dbReference type="SAM" id="Phobius"/>
    </source>
</evidence>
<evidence type="ECO:0000313" key="2">
    <source>
        <dbReference type="EMBL" id="MBN9412754.1"/>
    </source>
</evidence>